<evidence type="ECO:0000259" key="2">
    <source>
        <dbReference type="Pfam" id="PF00534"/>
    </source>
</evidence>
<evidence type="ECO:0000256" key="1">
    <source>
        <dbReference type="ARBA" id="ARBA00022679"/>
    </source>
</evidence>
<dbReference type="GO" id="GO:0009103">
    <property type="term" value="P:lipopolysaccharide biosynthetic process"/>
    <property type="evidence" value="ECO:0007669"/>
    <property type="project" value="TreeGrafter"/>
</dbReference>
<dbReference type="Proteomes" id="UP000318823">
    <property type="component" value="Chromosome"/>
</dbReference>
<dbReference type="RefSeq" id="WP_042994392.1">
    <property type="nucleotide sequence ID" value="NZ_CAXSRA010000009.1"/>
</dbReference>
<organism evidence="3 4">
    <name type="scientific">Bacteroides ovatus</name>
    <dbReference type="NCBI Taxonomy" id="28116"/>
    <lineage>
        <taxon>Bacteria</taxon>
        <taxon>Pseudomonadati</taxon>
        <taxon>Bacteroidota</taxon>
        <taxon>Bacteroidia</taxon>
        <taxon>Bacteroidales</taxon>
        <taxon>Bacteroidaceae</taxon>
        <taxon>Bacteroides</taxon>
    </lineage>
</organism>
<dbReference type="AlphaFoldDB" id="A0AAP9DEK6"/>
<proteinExistence type="predicted"/>
<dbReference type="InterPro" id="IPR001296">
    <property type="entry name" value="Glyco_trans_1"/>
</dbReference>
<sequence>MNKKKICWITPDCFIDCDLNYYNMHEILKHYDIHWIVLFSRNNRFKESDFERIKKDNDNLTIEFLYFKLRMRNPMNIGTYIRLGKAIMNQEPDIIYMNSSVSLWELPVFYSLPMEHYIQTAHQGEVHVGMKYKKLLNVLRRLVYSRVRYVNMFSKSQAELFQKRFPNSRVFKIPLALKDFGVPSIEKTKDGIIRFLSFGTINYAKNIDLLIDAACVLYDKGYRNFRVSINGMCKDWSFYQSRIKYPEIFDIDIRSIDNSEIANLFVSADYFVQPYRVVSQSGPTKIAFNYNLPIIASYLPGFSDEILENVNGYLFEPGNINDLVRVMASAIDTYTRDYSKLKASMAEHTERYYSAEKIASQYIDMFDEVLCR</sequence>
<dbReference type="PANTHER" id="PTHR46401:SF2">
    <property type="entry name" value="GLYCOSYLTRANSFERASE WBBK-RELATED"/>
    <property type="match status" value="1"/>
</dbReference>
<dbReference type="Pfam" id="PF00534">
    <property type="entry name" value="Glycos_transf_1"/>
    <property type="match status" value="1"/>
</dbReference>
<feature type="domain" description="Glycosyl transferase family 1" evidence="2">
    <location>
        <begin position="193"/>
        <end position="334"/>
    </location>
</feature>
<evidence type="ECO:0000313" key="4">
    <source>
        <dbReference type="Proteomes" id="UP000318823"/>
    </source>
</evidence>
<dbReference type="GO" id="GO:0016757">
    <property type="term" value="F:glycosyltransferase activity"/>
    <property type="evidence" value="ECO:0007669"/>
    <property type="project" value="InterPro"/>
</dbReference>
<gene>
    <name evidence="3" type="ORF">DYI28_00530</name>
</gene>
<dbReference type="EMBL" id="CP041395">
    <property type="protein sequence ID" value="QDM07322.1"/>
    <property type="molecule type" value="Genomic_DNA"/>
</dbReference>
<dbReference type="PANTHER" id="PTHR46401">
    <property type="entry name" value="GLYCOSYLTRANSFERASE WBBK-RELATED"/>
    <property type="match status" value="1"/>
</dbReference>
<dbReference type="SUPFAM" id="SSF53756">
    <property type="entry name" value="UDP-Glycosyltransferase/glycogen phosphorylase"/>
    <property type="match status" value="1"/>
</dbReference>
<dbReference type="Gene3D" id="3.40.50.2000">
    <property type="entry name" value="Glycogen Phosphorylase B"/>
    <property type="match status" value="2"/>
</dbReference>
<keyword evidence="1" id="KW-0808">Transferase</keyword>
<name>A0AAP9DEK6_BACOV</name>
<protein>
    <submittedName>
        <fullName evidence="3">Glycosyltransferase</fullName>
    </submittedName>
</protein>
<evidence type="ECO:0000313" key="3">
    <source>
        <dbReference type="EMBL" id="QDM07322.1"/>
    </source>
</evidence>
<dbReference type="CDD" id="cd03801">
    <property type="entry name" value="GT4_PimA-like"/>
    <property type="match status" value="1"/>
</dbReference>
<reference evidence="4" key="1">
    <citation type="journal article" date="2018" name="J. Anim. Genet.">
        <title>Acquired interbacterial defense systems protect against interspecies antagonism in the human gut microbiome.</title>
        <authorList>
            <person name="Ross B.D."/>
            <person name="Verster A.J."/>
            <person name="Radey M.C."/>
            <person name="Schmidtke D.T."/>
            <person name="Pope C.E."/>
            <person name="Hoffman L.R."/>
            <person name="Hajjar A."/>
            <person name="Peterson S.B."/>
            <person name="Borenstein E."/>
            <person name="Mougous J."/>
        </authorList>
    </citation>
    <scope>NUCLEOTIDE SEQUENCE [LARGE SCALE GENOMIC DNA]</scope>
    <source>
        <strain evidence="4">3725 D1 iv</strain>
    </source>
</reference>
<accession>A0AAP9DEK6</accession>